<comment type="subcellular location">
    <subcellularLocation>
        <location evidence="1">Membrane</location>
        <topology evidence="1">Multi-pass membrane protein</topology>
    </subcellularLocation>
</comment>
<protein>
    <submittedName>
        <fullName evidence="7">TerC family protein</fullName>
    </submittedName>
</protein>
<keyword evidence="5 6" id="KW-0472">Membrane</keyword>
<dbReference type="NCBIfam" id="TIGR03716">
    <property type="entry name" value="R_switched_YkoY"/>
    <property type="match status" value="1"/>
</dbReference>
<evidence type="ECO:0000256" key="5">
    <source>
        <dbReference type="ARBA" id="ARBA00023136"/>
    </source>
</evidence>
<feature type="transmembrane region" description="Helical" evidence="6">
    <location>
        <begin position="158"/>
        <end position="180"/>
    </location>
</feature>
<dbReference type="InterPro" id="IPR036259">
    <property type="entry name" value="MFS_trans_sf"/>
</dbReference>
<feature type="transmembrane region" description="Helical" evidence="6">
    <location>
        <begin position="47"/>
        <end position="68"/>
    </location>
</feature>
<keyword evidence="3 6" id="KW-0812">Transmembrane</keyword>
<dbReference type="InterPro" id="IPR022493">
    <property type="entry name" value="CHP03716_TM_YkoY"/>
</dbReference>
<evidence type="ECO:0000256" key="3">
    <source>
        <dbReference type="ARBA" id="ARBA00022692"/>
    </source>
</evidence>
<evidence type="ECO:0000256" key="2">
    <source>
        <dbReference type="ARBA" id="ARBA00007511"/>
    </source>
</evidence>
<dbReference type="SUPFAM" id="SSF103473">
    <property type="entry name" value="MFS general substrate transporter"/>
    <property type="match status" value="1"/>
</dbReference>
<evidence type="ECO:0000256" key="6">
    <source>
        <dbReference type="SAM" id="Phobius"/>
    </source>
</evidence>
<evidence type="ECO:0000313" key="8">
    <source>
        <dbReference type="Proteomes" id="UP001387364"/>
    </source>
</evidence>
<sequence length="263" mass="29135">MDVSMLLEYGWVLLVLVVLEGILAADNAVVMAVMVKHLPKKEQKKALFYGLLGAFIFRFVSLFLISFLVDVWQVQAIGAIYLFYICLNHLYKNWKHKNGTESHEVKEAKGSSFWVTVLKVEVADIAFAIDSMLAAVALALTLPAVGTFEIGGIDGGQFIVMFLGGFIGVVIMRFAATWFVRLLQNYPSLETAAFLIVGWVGVKLAVFTLAHPKVHVLDEHFPESTGWKLTFWGVLIAIALGGYLFAKKKGPVSEQVNELHAKE</sequence>
<dbReference type="PANTHER" id="PTHR30238:SF4">
    <property type="entry name" value="SLL1022 PROTEIN"/>
    <property type="match status" value="1"/>
</dbReference>
<dbReference type="PANTHER" id="PTHR30238">
    <property type="entry name" value="MEMBRANE BOUND PREDICTED REDOX MODULATOR"/>
    <property type="match status" value="1"/>
</dbReference>
<evidence type="ECO:0000256" key="4">
    <source>
        <dbReference type="ARBA" id="ARBA00022989"/>
    </source>
</evidence>
<feature type="transmembrane region" description="Helical" evidence="6">
    <location>
        <begin position="125"/>
        <end position="146"/>
    </location>
</feature>
<proteinExistence type="inferred from homology"/>
<organism evidence="7 8">
    <name type="scientific">Bacillus kandeliae</name>
    <dbReference type="NCBI Taxonomy" id="3129297"/>
    <lineage>
        <taxon>Bacteria</taxon>
        <taxon>Bacillati</taxon>
        <taxon>Bacillota</taxon>
        <taxon>Bacilli</taxon>
        <taxon>Bacillales</taxon>
        <taxon>Bacillaceae</taxon>
        <taxon>Bacillus</taxon>
    </lineage>
</organism>
<comment type="similarity">
    <text evidence="2">Belongs to the TerC family.</text>
</comment>
<gene>
    <name evidence="7" type="ORF">WDJ61_05880</name>
</gene>
<accession>A0ABZ2N9Y1</accession>
<evidence type="ECO:0000256" key="1">
    <source>
        <dbReference type="ARBA" id="ARBA00004141"/>
    </source>
</evidence>
<feature type="transmembrane region" description="Helical" evidence="6">
    <location>
        <begin position="12"/>
        <end position="35"/>
    </location>
</feature>
<keyword evidence="4 6" id="KW-1133">Transmembrane helix</keyword>
<dbReference type="EMBL" id="CP147404">
    <property type="protein sequence ID" value="WXB94156.1"/>
    <property type="molecule type" value="Genomic_DNA"/>
</dbReference>
<reference evidence="7 8" key="1">
    <citation type="submission" date="2024-02" db="EMBL/GenBank/DDBJ databases">
        <title>Seven novel Bacillus-like species.</title>
        <authorList>
            <person name="Liu G."/>
        </authorList>
    </citation>
    <scope>NUCLEOTIDE SEQUENCE [LARGE SCALE GENOMIC DNA]</scope>
    <source>
        <strain evidence="7 8">FJAT-52991</strain>
    </source>
</reference>
<dbReference type="Proteomes" id="UP001387364">
    <property type="component" value="Chromosome"/>
</dbReference>
<feature type="transmembrane region" description="Helical" evidence="6">
    <location>
        <begin position="74"/>
        <end position="91"/>
    </location>
</feature>
<feature type="transmembrane region" description="Helical" evidence="6">
    <location>
        <begin position="229"/>
        <end position="246"/>
    </location>
</feature>
<dbReference type="Pfam" id="PF03741">
    <property type="entry name" value="TerC"/>
    <property type="match status" value="1"/>
</dbReference>
<evidence type="ECO:0000313" key="7">
    <source>
        <dbReference type="EMBL" id="WXB94156.1"/>
    </source>
</evidence>
<dbReference type="InterPro" id="IPR005496">
    <property type="entry name" value="Integral_membrane_TerC"/>
</dbReference>
<feature type="transmembrane region" description="Helical" evidence="6">
    <location>
        <begin position="192"/>
        <end position="209"/>
    </location>
</feature>
<name>A0ABZ2N9Y1_9BACI</name>
<keyword evidence="8" id="KW-1185">Reference proteome</keyword>
<dbReference type="RefSeq" id="WP_338753781.1">
    <property type="nucleotide sequence ID" value="NZ_CP147404.1"/>
</dbReference>